<dbReference type="AlphaFoldDB" id="A0A6V7XVR7"/>
<accession>A0A6V7XVR7</accession>
<name>A0A6V7XVR7_MELEN</name>
<evidence type="ECO:0000313" key="3">
    <source>
        <dbReference type="Proteomes" id="UP000580250"/>
    </source>
</evidence>
<gene>
    <name evidence="2" type="ORF">MENT_LOCUS57095</name>
</gene>
<feature type="coiled-coil region" evidence="1">
    <location>
        <begin position="21"/>
        <end position="126"/>
    </location>
</feature>
<dbReference type="EMBL" id="CAJEWN010002384">
    <property type="protein sequence ID" value="CAD2203406.1"/>
    <property type="molecule type" value="Genomic_DNA"/>
</dbReference>
<reference evidence="2 3" key="1">
    <citation type="submission" date="2020-08" db="EMBL/GenBank/DDBJ databases">
        <authorList>
            <person name="Koutsovoulos G."/>
            <person name="Danchin GJ E."/>
        </authorList>
    </citation>
    <scope>NUCLEOTIDE SEQUENCE [LARGE SCALE GENOMIC DNA]</scope>
</reference>
<evidence type="ECO:0000256" key="1">
    <source>
        <dbReference type="SAM" id="Coils"/>
    </source>
</evidence>
<organism evidence="2 3">
    <name type="scientific">Meloidogyne enterolobii</name>
    <name type="common">Root-knot nematode worm</name>
    <name type="synonym">Meloidogyne mayaguensis</name>
    <dbReference type="NCBI Taxonomy" id="390850"/>
    <lineage>
        <taxon>Eukaryota</taxon>
        <taxon>Metazoa</taxon>
        <taxon>Ecdysozoa</taxon>
        <taxon>Nematoda</taxon>
        <taxon>Chromadorea</taxon>
        <taxon>Rhabditida</taxon>
        <taxon>Tylenchina</taxon>
        <taxon>Tylenchomorpha</taxon>
        <taxon>Tylenchoidea</taxon>
        <taxon>Meloidogynidae</taxon>
        <taxon>Meloidogyninae</taxon>
        <taxon>Meloidogyne</taxon>
    </lineage>
</organism>
<proteinExistence type="predicted"/>
<sequence>MTENLSNSVSELELSKQIENLIKLHTEFNNLQKKFDEEKEKNINLEEKNNSLENEINEMNKKIQKANSDNENKIGKINSDHQNEIKNLNENIQQLKTGNTQKDEKINSLEKKLEAANELYEKKFCDLTIKLNNEIFKYVDFVQIKNKWKEIDSVYGKCCDNNCINTNKPVGNCIIENGFGNLINDENIKYILGKGYNCREVLVYAENLLEKPQNIFKHSLYYFEITCKLNKGGNCGHYMKGVPNSVCIGLKNCSSNKFIYYSATNSLIYNEKSISFKISTLSFNNNDILGVD</sequence>
<keyword evidence="1" id="KW-0175">Coiled coil</keyword>
<evidence type="ECO:0000313" key="2">
    <source>
        <dbReference type="EMBL" id="CAD2203406.1"/>
    </source>
</evidence>
<protein>
    <submittedName>
        <fullName evidence="2">Uncharacterized protein</fullName>
    </submittedName>
</protein>
<comment type="caution">
    <text evidence="2">The sequence shown here is derived from an EMBL/GenBank/DDBJ whole genome shotgun (WGS) entry which is preliminary data.</text>
</comment>
<dbReference type="Proteomes" id="UP000580250">
    <property type="component" value="Unassembled WGS sequence"/>
</dbReference>